<feature type="region of interest" description="Disordered" evidence="1">
    <location>
        <begin position="127"/>
        <end position="198"/>
    </location>
</feature>
<accession>A0A9P6HRC3</accession>
<reference evidence="2" key="1">
    <citation type="journal article" date="2020" name="Nat. Commun.">
        <title>Large-scale genome sequencing of mycorrhizal fungi provides insights into the early evolution of symbiotic traits.</title>
        <authorList>
            <person name="Miyauchi S."/>
            <person name="Kiss E."/>
            <person name="Kuo A."/>
            <person name="Drula E."/>
            <person name="Kohler A."/>
            <person name="Sanchez-Garcia M."/>
            <person name="Morin E."/>
            <person name="Andreopoulos B."/>
            <person name="Barry K.W."/>
            <person name="Bonito G."/>
            <person name="Buee M."/>
            <person name="Carver A."/>
            <person name="Chen C."/>
            <person name="Cichocki N."/>
            <person name="Clum A."/>
            <person name="Culley D."/>
            <person name="Crous P.W."/>
            <person name="Fauchery L."/>
            <person name="Girlanda M."/>
            <person name="Hayes R.D."/>
            <person name="Keri Z."/>
            <person name="LaButti K."/>
            <person name="Lipzen A."/>
            <person name="Lombard V."/>
            <person name="Magnuson J."/>
            <person name="Maillard F."/>
            <person name="Murat C."/>
            <person name="Nolan M."/>
            <person name="Ohm R.A."/>
            <person name="Pangilinan J."/>
            <person name="Pereira M.F."/>
            <person name="Perotto S."/>
            <person name="Peter M."/>
            <person name="Pfister S."/>
            <person name="Riley R."/>
            <person name="Sitrit Y."/>
            <person name="Stielow J.B."/>
            <person name="Szollosi G."/>
            <person name="Zifcakova L."/>
            <person name="Stursova M."/>
            <person name="Spatafora J.W."/>
            <person name="Tedersoo L."/>
            <person name="Vaario L.M."/>
            <person name="Yamada A."/>
            <person name="Yan M."/>
            <person name="Wang P."/>
            <person name="Xu J."/>
            <person name="Bruns T."/>
            <person name="Baldrian P."/>
            <person name="Vilgalys R."/>
            <person name="Dunand C."/>
            <person name="Henrissat B."/>
            <person name="Grigoriev I.V."/>
            <person name="Hibbett D."/>
            <person name="Nagy L.G."/>
            <person name="Martin F.M."/>
        </authorList>
    </citation>
    <scope>NUCLEOTIDE SEQUENCE</scope>
    <source>
        <strain evidence="2">UH-Tt-Lm1</strain>
    </source>
</reference>
<gene>
    <name evidence="2" type="ORF">BJ322DRAFT_1016854</name>
</gene>
<name>A0A9P6HRC3_9AGAM</name>
<sequence length="349" mass="39313">MDLRMAEGIRNAKVFYQFRARRNFGWRFDIPELTMTYMVLVKYIELLIQRSSRPELIHLVAELKEVNRGVPVDSVKMWAPAHSGSLSREASLLRNALPSNLSWRTKRENPSHYSINHVAMVHDERYNAPPKIPQKGLPEDAEEGGSNSGTPIRPPRRPKPGLAQQASSHGKTANPPTPLEQSNPAAPSGSRKKQPSISDDHFWNAVPQYMDYPITGGSNIRSPWIIRRRLTSYSSVGSTSKITQSDRREEARIFAVDSADPTVPDSRCRVIFRRVGKMKKRNRSYPFRRRKGPQTKPGSDDDEDDEDDEEEDGGVSDSDLNSPPPSHILKGRRAAAENLNRGNGRGADW</sequence>
<proteinExistence type="predicted"/>
<reference evidence="2" key="2">
    <citation type="submission" date="2020-11" db="EMBL/GenBank/DDBJ databases">
        <authorList>
            <consortium name="DOE Joint Genome Institute"/>
            <person name="Kuo A."/>
            <person name="Miyauchi S."/>
            <person name="Kiss E."/>
            <person name="Drula E."/>
            <person name="Kohler A."/>
            <person name="Sanchez-Garcia M."/>
            <person name="Andreopoulos B."/>
            <person name="Barry K.W."/>
            <person name="Bonito G."/>
            <person name="Buee M."/>
            <person name="Carver A."/>
            <person name="Chen C."/>
            <person name="Cichocki N."/>
            <person name="Clum A."/>
            <person name="Culley D."/>
            <person name="Crous P.W."/>
            <person name="Fauchery L."/>
            <person name="Girlanda M."/>
            <person name="Hayes R."/>
            <person name="Keri Z."/>
            <person name="Labutti K."/>
            <person name="Lipzen A."/>
            <person name="Lombard V."/>
            <person name="Magnuson J."/>
            <person name="Maillard F."/>
            <person name="Morin E."/>
            <person name="Murat C."/>
            <person name="Nolan M."/>
            <person name="Ohm R."/>
            <person name="Pangilinan J."/>
            <person name="Pereira M."/>
            <person name="Perotto S."/>
            <person name="Peter M."/>
            <person name="Riley R."/>
            <person name="Sitrit Y."/>
            <person name="Stielow B."/>
            <person name="Szollosi G."/>
            <person name="Zifcakova L."/>
            <person name="Stursova M."/>
            <person name="Spatafora J.W."/>
            <person name="Tedersoo L."/>
            <person name="Vaario L.-M."/>
            <person name="Yamada A."/>
            <person name="Yan M."/>
            <person name="Wang P."/>
            <person name="Xu J."/>
            <person name="Bruns T."/>
            <person name="Baldrian P."/>
            <person name="Vilgalys R."/>
            <person name="Henrissat B."/>
            <person name="Grigoriev I.V."/>
            <person name="Hibbett D."/>
            <person name="Nagy L.G."/>
            <person name="Martin F.M."/>
        </authorList>
    </citation>
    <scope>NUCLEOTIDE SEQUENCE</scope>
    <source>
        <strain evidence="2">UH-Tt-Lm1</strain>
    </source>
</reference>
<protein>
    <submittedName>
        <fullName evidence="2">Uncharacterized protein</fullName>
    </submittedName>
</protein>
<feature type="compositionally biased region" description="Acidic residues" evidence="1">
    <location>
        <begin position="300"/>
        <end position="314"/>
    </location>
</feature>
<feature type="region of interest" description="Disordered" evidence="1">
    <location>
        <begin position="282"/>
        <end position="349"/>
    </location>
</feature>
<comment type="caution">
    <text evidence="2">The sequence shown here is derived from an EMBL/GenBank/DDBJ whole genome shotgun (WGS) entry which is preliminary data.</text>
</comment>
<feature type="compositionally biased region" description="Basic residues" evidence="1">
    <location>
        <begin position="282"/>
        <end position="293"/>
    </location>
</feature>
<organism evidence="2 3">
    <name type="scientific">Thelephora terrestris</name>
    <dbReference type="NCBI Taxonomy" id="56493"/>
    <lineage>
        <taxon>Eukaryota</taxon>
        <taxon>Fungi</taxon>
        <taxon>Dikarya</taxon>
        <taxon>Basidiomycota</taxon>
        <taxon>Agaricomycotina</taxon>
        <taxon>Agaricomycetes</taxon>
        <taxon>Thelephorales</taxon>
        <taxon>Thelephoraceae</taxon>
        <taxon>Thelephora</taxon>
    </lineage>
</organism>
<evidence type="ECO:0000313" key="2">
    <source>
        <dbReference type="EMBL" id="KAF9793303.1"/>
    </source>
</evidence>
<evidence type="ECO:0000256" key="1">
    <source>
        <dbReference type="SAM" id="MobiDB-lite"/>
    </source>
</evidence>
<dbReference type="Proteomes" id="UP000736335">
    <property type="component" value="Unassembled WGS sequence"/>
</dbReference>
<dbReference type="AlphaFoldDB" id="A0A9P6HRC3"/>
<evidence type="ECO:0000313" key="3">
    <source>
        <dbReference type="Proteomes" id="UP000736335"/>
    </source>
</evidence>
<dbReference type="EMBL" id="WIUZ02000001">
    <property type="protein sequence ID" value="KAF9793303.1"/>
    <property type="molecule type" value="Genomic_DNA"/>
</dbReference>
<keyword evidence="3" id="KW-1185">Reference proteome</keyword>